<proteinExistence type="predicted"/>
<accession>A0AAD5KFJ5</accession>
<feature type="region of interest" description="Disordered" evidence="1">
    <location>
        <begin position="569"/>
        <end position="604"/>
    </location>
</feature>
<dbReference type="InterPro" id="IPR003961">
    <property type="entry name" value="FN3_dom"/>
</dbReference>
<evidence type="ECO:0000313" key="3">
    <source>
        <dbReference type="EMBL" id="KAI9550834.1"/>
    </source>
</evidence>
<dbReference type="SUPFAM" id="SSF49265">
    <property type="entry name" value="Fibronectin type III"/>
    <property type="match status" value="2"/>
</dbReference>
<organism evidence="3 4">
    <name type="scientific">Daphnia sinensis</name>
    <dbReference type="NCBI Taxonomy" id="1820382"/>
    <lineage>
        <taxon>Eukaryota</taxon>
        <taxon>Metazoa</taxon>
        <taxon>Ecdysozoa</taxon>
        <taxon>Arthropoda</taxon>
        <taxon>Crustacea</taxon>
        <taxon>Branchiopoda</taxon>
        <taxon>Diplostraca</taxon>
        <taxon>Cladocera</taxon>
        <taxon>Anomopoda</taxon>
        <taxon>Daphniidae</taxon>
        <taxon>Daphnia</taxon>
        <taxon>Daphnia similis group</taxon>
    </lineage>
</organism>
<dbReference type="Gene3D" id="2.60.40.10">
    <property type="entry name" value="Immunoglobulins"/>
    <property type="match status" value="2"/>
</dbReference>
<feature type="compositionally biased region" description="Acidic residues" evidence="1">
    <location>
        <begin position="1060"/>
        <end position="1082"/>
    </location>
</feature>
<comment type="caution">
    <text evidence="3">The sequence shown here is derived from an EMBL/GenBank/DDBJ whole genome shotgun (WGS) entry which is preliminary data.</text>
</comment>
<dbReference type="EMBL" id="WJBH02000080">
    <property type="protein sequence ID" value="KAI9550834.1"/>
    <property type="molecule type" value="Genomic_DNA"/>
</dbReference>
<dbReference type="AlphaFoldDB" id="A0AAD5KFJ5"/>
<dbReference type="Proteomes" id="UP000820818">
    <property type="component" value="Unassembled WGS sequence"/>
</dbReference>
<feature type="domain" description="Fibronectin type-III" evidence="2">
    <location>
        <begin position="607"/>
        <end position="698"/>
    </location>
</feature>
<evidence type="ECO:0000259" key="2">
    <source>
        <dbReference type="PROSITE" id="PS50853"/>
    </source>
</evidence>
<dbReference type="InterPro" id="IPR013783">
    <property type="entry name" value="Ig-like_fold"/>
</dbReference>
<reference evidence="3" key="1">
    <citation type="submission" date="2022-05" db="EMBL/GenBank/DDBJ databases">
        <title>A multi-omics perspective on studying reproductive biology in Daphnia sinensis.</title>
        <authorList>
            <person name="Jia J."/>
        </authorList>
    </citation>
    <scope>NUCLEOTIDE SEQUENCE</scope>
    <source>
        <strain evidence="3">WSL</strain>
    </source>
</reference>
<evidence type="ECO:0000313" key="4">
    <source>
        <dbReference type="Proteomes" id="UP000820818"/>
    </source>
</evidence>
<dbReference type="Pfam" id="PF00041">
    <property type="entry name" value="fn3"/>
    <property type="match status" value="1"/>
</dbReference>
<evidence type="ECO:0000256" key="1">
    <source>
        <dbReference type="SAM" id="MobiDB-lite"/>
    </source>
</evidence>
<dbReference type="InterPro" id="IPR036116">
    <property type="entry name" value="FN3_sf"/>
</dbReference>
<dbReference type="CDD" id="cd00063">
    <property type="entry name" value="FN3"/>
    <property type="match status" value="2"/>
</dbReference>
<feature type="region of interest" description="Disordered" evidence="1">
    <location>
        <begin position="1054"/>
        <end position="1084"/>
    </location>
</feature>
<dbReference type="PROSITE" id="PS50853">
    <property type="entry name" value="FN3"/>
    <property type="match status" value="1"/>
</dbReference>
<dbReference type="PANTHER" id="PTHR31594">
    <property type="entry name" value="AIG1-TYPE G DOMAIN-CONTAINING PROTEIN"/>
    <property type="match status" value="1"/>
</dbReference>
<gene>
    <name evidence="3" type="ORF">GHT06_005415</name>
</gene>
<keyword evidence="4" id="KW-1185">Reference proteome</keyword>
<dbReference type="InterPro" id="IPR052090">
    <property type="entry name" value="Cytolytic_pore-forming_toxin"/>
</dbReference>
<name>A0AAD5KFJ5_9CRUS</name>
<sequence length="1111" mass="126893">MDLNEHMQATIAAGLIDKYRGASNYLNDQHIPTQVTHTFGCRVQSRQEKINCLETYLSSYLLSNAENLNITTEATHIVTNIVYGAEFYCVLAEDMEDGQEIDDDVRFDAEKQLSKLATKMEDGLNDCQNLADFKEQFDKEESKQLSRMKCRLYADLQSQAVREFGVFDVYKHCLKLIEQVKHTAAENNNVIAVLLCPRAAWPTGGCLKIQYRDVDADLIARCCHILDELHQMTIRLDTLRRAHKKANRTSLKKFGDAISKYKEMIKTSLKNGVVKARHVDSNDQEIERIVNIIENQPLFKPNRLERFINFKKAESEMIERMSGVTGIAYVNNEKQLENSLSDSFTIKYSMVLNVPPLDEKTNEILEAMNEYVQYTKLVAADNQDEDSDEENFDEDNQPWHMMPRKRIFVLEKIREFANHVEKNKHVLKETQFMIMPGDENKCSYSIYADGVLLKGNLSQLPSAPTGLKLQLILISPKSKSAKKLTSIRLEWDYEDLGYPHHFCVEYRLKNNSENWLQQKTKENQTTLNFKLGSSMEIRVVAETCIGRSEYSDIINTDNVLDMSEVIDSDAEEGKTPTQKVENQPKLKTTNGTAEPKVSNGIKTLLDPPTDLEVELITQTTAELGWSRPSNGTRNISYRVRYWISDEDETTCQKFETASSGCRLQELEPETTYFVNVVALSNDEQSQPSKTVELTTQIKEVRFAETIVKRCKKIGNRNGMDLFGVPLVKSSGATAERFVFAGLPCQMDASTGEPLNHKFNNSGFFCSSRESATNTADKFNRFFWQMGMSNFQNFFTQLATMKTKSLSLTKQVLDERKRLESTVDGLQPLIKIGLAKMEELRKTKTMISNCQAQIDANENVEFEVEVNMPKKVENLSGYLTNCNKCYVTCHNPCAIPDDEGKMSCAAMDHTMAREIRCCRICPEKCIWNMHANQPYRWEYVAEKQATSSDAIKQKYETELKKKLTAEELVKVLEHDIDVNNKTVLQRVDIVSRCIQRLDEIALRPNPFSTPQYIDLIIDAEQQEKRVGFKERIESLKKLRQMAVITSKVKNKESLLTMDKRDDDDDQSVDEDDDQTADADDDDGASVTSLTGRLANLLSPTDQHKFQSSFFNH</sequence>
<feature type="compositionally biased region" description="Polar residues" evidence="1">
    <location>
        <begin position="575"/>
        <end position="592"/>
    </location>
</feature>
<dbReference type="SMART" id="SM00060">
    <property type="entry name" value="FN3"/>
    <property type="match status" value="2"/>
</dbReference>
<dbReference type="PANTHER" id="PTHR31594:SF14">
    <property type="entry name" value="FIBRONECTIN TYPE-III DOMAIN-CONTAINING PROTEIN"/>
    <property type="match status" value="1"/>
</dbReference>
<protein>
    <recommendedName>
        <fullName evidence="2">Fibronectin type-III domain-containing protein</fullName>
    </recommendedName>
</protein>